<dbReference type="STRING" id="573413.Spirs_2019"/>
<sequence length="201" mass="24566">MRVQCYFLCVILMIFLPVAGSAYKIEYAEQFYRLYHQNLYRYPEEYQENIWYLERALRSPFANPLNALARIDDREEWQRYRTLFYMHVNLELVKQYRGLASKYDKREAYFYNYPWKSANLDSLETAESCYKAALSYWKEALTWWAKLHTVDYVHLDEVEEWEDEVYRIDQGELDYGEFIALDLARLQKVRDAFEKMDQSTY</sequence>
<keyword evidence="2" id="KW-1185">Reference proteome</keyword>
<reference evidence="1 2" key="1">
    <citation type="journal article" date="2010" name="Stand. Genomic Sci.">
        <title>Complete genome sequence of Spirochaeta smaragdinae type strain (SEBR 4228).</title>
        <authorList>
            <person name="Mavromatis K."/>
            <person name="Yasawong M."/>
            <person name="Chertkov O."/>
            <person name="Lapidus A."/>
            <person name="Lucas S."/>
            <person name="Nolan M."/>
            <person name="Del Rio T.G."/>
            <person name="Tice H."/>
            <person name="Cheng J.F."/>
            <person name="Pitluck S."/>
            <person name="Liolios K."/>
            <person name="Ivanova N."/>
            <person name="Tapia R."/>
            <person name="Han C."/>
            <person name="Bruce D."/>
            <person name="Goodwin L."/>
            <person name="Pati A."/>
            <person name="Chen A."/>
            <person name="Palaniappan K."/>
            <person name="Land M."/>
            <person name="Hauser L."/>
            <person name="Chang Y.J."/>
            <person name="Jeffries C.D."/>
            <person name="Detter J.C."/>
            <person name="Rohde M."/>
            <person name="Brambilla E."/>
            <person name="Spring S."/>
            <person name="Goker M."/>
            <person name="Sikorski J."/>
            <person name="Woyke T."/>
            <person name="Bristow J."/>
            <person name="Eisen J.A."/>
            <person name="Markowitz V."/>
            <person name="Hugenholtz P."/>
            <person name="Klenk H.P."/>
            <person name="Kyrpides N.C."/>
        </authorList>
    </citation>
    <scope>NUCLEOTIDE SEQUENCE [LARGE SCALE GENOMIC DNA]</scope>
    <source>
        <strain evidence="2">DSM 11293 / JCM 15392 / SEBR 4228</strain>
    </source>
</reference>
<dbReference type="KEGG" id="ssm:Spirs_2019"/>
<gene>
    <name evidence="1" type="ordered locus">Spirs_2019</name>
</gene>
<accession>E1R1K0</accession>
<proteinExistence type="predicted"/>
<protein>
    <submittedName>
        <fullName evidence="1">Uncharacterized protein</fullName>
    </submittedName>
</protein>
<evidence type="ECO:0000313" key="2">
    <source>
        <dbReference type="Proteomes" id="UP000002318"/>
    </source>
</evidence>
<dbReference type="Proteomes" id="UP000002318">
    <property type="component" value="Chromosome"/>
</dbReference>
<dbReference type="AlphaFoldDB" id="E1R1K0"/>
<name>E1R1K0_SEDSS</name>
<evidence type="ECO:0000313" key="1">
    <source>
        <dbReference type="EMBL" id="ADK81141.1"/>
    </source>
</evidence>
<dbReference type="EMBL" id="CP002116">
    <property type="protein sequence ID" value="ADK81141.1"/>
    <property type="molecule type" value="Genomic_DNA"/>
</dbReference>
<dbReference type="HOGENOM" id="CLU_102574_0_0_12"/>
<organism evidence="1 2">
    <name type="scientific">Sediminispirochaeta smaragdinae (strain DSM 11293 / JCM 15392 / SEBR 4228)</name>
    <name type="common">Spirochaeta smaragdinae</name>
    <dbReference type="NCBI Taxonomy" id="573413"/>
    <lineage>
        <taxon>Bacteria</taxon>
        <taxon>Pseudomonadati</taxon>
        <taxon>Spirochaetota</taxon>
        <taxon>Spirochaetia</taxon>
        <taxon>Spirochaetales</taxon>
        <taxon>Spirochaetaceae</taxon>
        <taxon>Sediminispirochaeta</taxon>
    </lineage>
</organism>
<dbReference type="eggNOG" id="ENOG5033D2Y">
    <property type="taxonomic scope" value="Bacteria"/>
</dbReference>